<accession>A0ABR4PR10</accession>
<name>A0ABR4PR10_9HELO</name>
<feature type="domain" description="AAR2 C-terminal" evidence="3">
    <location>
        <begin position="377"/>
        <end position="540"/>
    </location>
</feature>
<feature type="domain" description="AAR2 N-terminal" evidence="4">
    <location>
        <begin position="186"/>
        <end position="335"/>
    </location>
</feature>
<gene>
    <name evidence="5" type="ORF">PVAG01_02378</name>
</gene>
<dbReference type="Gene3D" id="1.25.40.550">
    <property type="entry name" value="Aar2, C-terminal domain-like"/>
    <property type="match status" value="1"/>
</dbReference>
<proteinExistence type="inferred from homology"/>
<evidence type="ECO:0000313" key="6">
    <source>
        <dbReference type="Proteomes" id="UP001629113"/>
    </source>
</evidence>
<protein>
    <submittedName>
        <fullName evidence="5">AAR2 protein</fullName>
    </submittedName>
</protein>
<dbReference type="InterPro" id="IPR033647">
    <property type="entry name" value="Aar2_N"/>
</dbReference>
<evidence type="ECO:0000256" key="2">
    <source>
        <dbReference type="SAM" id="MobiDB-lite"/>
    </source>
</evidence>
<dbReference type="Gene3D" id="2.60.34.20">
    <property type="match status" value="1"/>
</dbReference>
<keyword evidence="6" id="KW-1185">Reference proteome</keyword>
<dbReference type="EMBL" id="JBFCZG010000002">
    <property type="protein sequence ID" value="KAL3425587.1"/>
    <property type="molecule type" value="Genomic_DNA"/>
</dbReference>
<dbReference type="PANTHER" id="PTHR12689:SF4">
    <property type="entry name" value="PROTEIN AAR2 HOMOLOG"/>
    <property type="match status" value="1"/>
</dbReference>
<evidence type="ECO:0000259" key="3">
    <source>
        <dbReference type="Pfam" id="PF05282"/>
    </source>
</evidence>
<dbReference type="PANTHER" id="PTHR12689">
    <property type="entry name" value="A1 CISTRON SPLICING FACTOR AAR2-RELATED"/>
    <property type="match status" value="1"/>
</dbReference>
<dbReference type="CDD" id="cd13777">
    <property type="entry name" value="Aar2_N"/>
    <property type="match status" value="1"/>
</dbReference>
<organism evidence="5 6">
    <name type="scientific">Phlyctema vagabunda</name>
    <dbReference type="NCBI Taxonomy" id="108571"/>
    <lineage>
        <taxon>Eukaryota</taxon>
        <taxon>Fungi</taxon>
        <taxon>Dikarya</taxon>
        <taxon>Ascomycota</taxon>
        <taxon>Pezizomycotina</taxon>
        <taxon>Leotiomycetes</taxon>
        <taxon>Helotiales</taxon>
        <taxon>Dermateaceae</taxon>
        <taxon>Phlyctema</taxon>
    </lineage>
</organism>
<evidence type="ECO:0000259" key="4">
    <source>
        <dbReference type="Pfam" id="PF20981"/>
    </source>
</evidence>
<dbReference type="Proteomes" id="UP001629113">
    <property type="component" value="Unassembled WGS sequence"/>
</dbReference>
<dbReference type="InterPro" id="IPR038516">
    <property type="entry name" value="AAR2_N_sf"/>
</dbReference>
<feature type="region of interest" description="Disordered" evidence="2">
    <location>
        <begin position="1"/>
        <end position="26"/>
    </location>
</feature>
<reference evidence="5 6" key="1">
    <citation type="submission" date="2024-06" db="EMBL/GenBank/DDBJ databases">
        <title>Complete genome of Phlyctema vagabunda strain 19-DSS-EL-015.</title>
        <authorList>
            <person name="Fiorenzani C."/>
        </authorList>
    </citation>
    <scope>NUCLEOTIDE SEQUENCE [LARGE SCALE GENOMIC DNA]</scope>
    <source>
        <strain evidence="5 6">19-DSS-EL-015</strain>
    </source>
</reference>
<evidence type="ECO:0000256" key="1">
    <source>
        <dbReference type="ARBA" id="ARBA00006281"/>
    </source>
</evidence>
<dbReference type="Pfam" id="PF20981">
    <property type="entry name" value="AAR2_1st"/>
    <property type="match status" value="1"/>
</dbReference>
<dbReference type="InterPro" id="IPR038514">
    <property type="entry name" value="AAR2_C_sf"/>
</dbReference>
<dbReference type="Pfam" id="PF05282">
    <property type="entry name" value="AAR2"/>
    <property type="match status" value="1"/>
</dbReference>
<dbReference type="InterPro" id="IPR033648">
    <property type="entry name" value="AAR2_C"/>
</dbReference>
<comment type="caution">
    <text evidence="5">The sequence shown here is derived from an EMBL/GenBank/DDBJ whole genome shotgun (WGS) entry which is preliminary data.</text>
</comment>
<comment type="similarity">
    <text evidence="1">Belongs to the AAR2 family.</text>
</comment>
<sequence length="593" mass="65719">MPSPSSNNGNTSPPTPEMGSDAAFSATPLITGTHAVRSDDGTPPVNSTFIQNQISIQRASSTAKSQASTLGRGISVRSNGSLKSTKSYDAGLSQSAILAVIGMSDDEDNEMRGRDQEGALSNLTSTMGKCSLSKSPSTSTVYSSRSLQSSKSVRSVHTVGAYPLGSLRVHSPSPTRGESFDGLLLGDVIIVSGIQNGCLLGYDTASLTINQNKASFDGIKEVPYGAHFVWAAAEKESTRTGVWLMSSKRGSTEIGDTHVLRWDQYEECLVWEVSKAEVRIQTDDVPKNFDKLHPYSVDRLHGGEDAGAVQSYTDPSIWPRLTGYIKGSFLQKVTGKEWNNWQFSSNDDYKNNSKQDDTLEIAPDYRRNEVLSFVFPKENRSFSLDTIGRERTEDAMDTSNYVMRTISTLCTFGDEDELVGEMQFCYITGMCLGNAACLEHWAHIVKHVFRAYKLSVDSPGLMEKFIRTLLAQLTYDERFDESILDSSGLREELRMMLTVFKARLNELLLSLNEELKPAHISVGKAFGELEAWLWKWNWDLRANYVRSGKVQLEDGEVIDAELKDFEAEDERGEYAPVVVELDEDGREKGLIQL</sequence>
<dbReference type="InterPro" id="IPR007946">
    <property type="entry name" value="AAR2"/>
</dbReference>
<evidence type="ECO:0000313" key="5">
    <source>
        <dbReference type="EMBL" id="KAL3425587.1"/>
    </source>
</evidence>
<dbReference type="CDD" id="cd13778">
    <property type="entry name" value="Aar2_C"/>
    <property type="match status" value="1"/>
</dbReference>
<feature type="compositionally biased region" description="Low complexity" evidence="2">
    <location>
        <begin position="1"/>
        <end position="12"/>
    </location>
</feature>